<keyword evidence="2" id="KW-0012">Acyltransferase</keyword>
<keyword evidence="1 4" id="KW-0808">Transferase</keyword>
<evidence type="ECO:0000313" key="4">
    <source>
        <dbReference type="EMBL" id="GCC51728.1"/>
    </source>
</evidence>
<organism evidence="4 5">
    <name type="scientific">Chryseotalea sanaruensis</name>
    <dbReference type="NCBI Taxonomy" id="2482724"/>
    <lineage>
        <taxon>Bacteria</taxon>
        <taxon>Pseudomonadati</taxon>
        <taxon>Bacteroidota</taxon>
        <taxon>Cytophagia</taxon>
        <taxon>Cytophagales</taxon>
        <taxon>Chryseotaleaceae</taxon>
        <taxon>Chryseotalea</taxon>
    </lineage>
</organism>
<dbReference type="EMBL" id="BHXQ01000003">
    <property type="protein sequence ID" value="GCC51728.1"/>
    <property type="molecule type" value="Genomic_DNA"/>
</dbReference>
<name>A0A401U9Y4_9BACT</name>
<dbReference type="Proteomes" id="UP000288227">
    <property type="component" value="Unassembled WGS sequence"/>
</dbReference>
<dbReference type="PANTHER" id="PTHR43420">
    <property type="entry name" value="ACETYLTRANSFERASE"/>
    <property type="match status" value="1"/>
</dbReference>
<evidence type="ECO:0000259" key="3">
    <source>
        <dbReference type="PROSITE" id="PS51186"/>
    </source>
</evidence>
<reference evidence="4 5" key="1">
    <citation type="submission" date="2018-11" db="EMBL/GenBank/DDBJ databases">
        <title>Chryseotalea sanarue gen. nov., sp., nov., a member of the family Cytophagaceae, isolated from a brackish lake in Hamamatsu Japan.</title>
        <authorList>
            <person name="Maejima Y."/>
            <person name="Iino T."/>
            <person name="Muraguchi Y."/>
            <person name="Fukuda K."/>
            <person name="Ohkuma M."/>
            <person name="Moriuchi R."/>
            <person name="Dohra H."/>
            <person name="Kimbara K."/>
            <person name="Shintani M."/>
        </authorList>
    </citation>
    <scope>NUCLEOTIDE SEQUENCE [LARGE SCALE GENOMIC DNA]</scope>
    <source>
        <strain evidence="4 5">Ys</strain>
    </source>
</reference>
<dbReference type="AlphaFoldDB" id="A0A401U9Y4"/>
<protein>
    <submittedName>
        <fullName evidence="4">N-acetyltransferase</fullName>
    </submittedName>
</protein>
<dbReference type="SUPFAM" id="SSF55729">
    <property type="entry name" value="Acyl-CoA N-acyltransferases (Nat)"/>
    <property type="match status" value="1"/>
</dbReference>
<evidence type="ECO:0000313" key="5">
    <source>
        <dbReference type="Proteomes" id="UP000288227"/>
    </source>
</evidence>
<dbReference type="Pfam" id="PF00583">
    <property type="entry name" value="Acetyltransf_1"/>
    <property type="match status" value="1"/>
</dbReference>
<dbReference type="Gene3D" id="3.40.630.30">
    <property type="match status" value="1"/>
</dbReference>
<comment type="caution">
    <text evidence="4">The sequence shown here is derived from an EMBL/GenBank/DDBJ whole genome shotgun (WGS) entry which is preliminary data.</text>
</comment>
<dbReference type="PANTHER" id="PTHR43420:SF41">
    <property type="entry name" value="IAA ACETYLTRANSFERASE"/>
    <property type="match status" value="1"/>
</dbReference>
<evidence type="ECO:0000256" key="2">
    <source>
        <dbReference type="ARBA" id="ARBA00023315"/>
    </source>
</evidence>
<dbReference type="RefSeq" id="WP_127122378.1">
    <property type="nucleotide sequence ID" value="NZ_BHXQ01000003.1"/>
</dbReference>
<gene>
    <name evidence="4" type="ORF">SanaruYs_19570</name>
</gene>
<evidence type="ECO:0000256" key="1">
    <source>
        <dbReference type="ARBA" id="ARBA00022679"/>
    </source>
</evidence>
<dbReference type="PROSITE" id="PS51186">
    <property type="entry name" value="GNAT"/>
    <property type="match status" value="1"/>
</dbReference>
<proteinExistence type="predicted"/>
<dbReference type="InterPro" id="IPR016181">
    <property type="entry name" value="Acyl_CoA_acyltransferase"/>
</dbReference>
<dbReference type="GO" id="GO:0016747">
    <property type="term" value="F:acyltransferase activity, transferring groups other than amino-acyl groups"/>
    <property type="evidence" value="ECO:0007669"/>
    <property type="project" value="InterPro"/>
</dbReference>
<accession>A0A401U9Y4</accession>
<feature type="domain" description="N-acetyltransferase" evidence="3">
    <location>
        <begin position="5"/>
        <end position="154"/>
    </location>
</feature>
<sequence>MLTGIKIKRVEKQDEIPFNLLLLADPSKENINKYIFSADIYTVKKEGLIIGCYVLQSVNRESIEIKNIAIEPAYQGKGVGTHLLNHAFEIAKTKGFEKILIGTGNSSVAQLCLYQKVGFRINKIIKDFFTDNYDEPIIENGIECRDMIILSKDL</sequence>
<keyword evidence="5" id="KW-1185">Reference proteome</keyword>
<dbReference type="InterPro" id="IPR000182">
    <property type="entry name" value="GNAT_dom"/>
</dbReference>
<dbReference type="OrthoDB" id="9813917at2"/>
<dbReference type="CDD" id="cd04301">
    <property type="entry name" value="NAT_SF"/>
    <property type="match status" value="1"/>
</dbReference>
<dbReference type="InterPro" id="IPR050680">
    <property type="entry name" value="YpeA/RimI_acetyltransf"/>
</dbReference>